<dbReference type="SUPFAM" id="SSF88874">
    <property type="entry name" value="Receptor-binding domain of short tail fibre protein gp12"/>
    <property type="match status" value="1"/>
</dbReference>
<organism evidence="2 3">
    <name type="scientific">Hymenobacter chitinivorans DSM 11115</name>
    <dbReference type="NCBI Taxonomy" id="1121954"/>
    <lineage>
        <taxon>Bacteria</taxon>
        <taxon>Pseudomonadati</taxon>
        <taxon>Bacteroidota</taxon>
        <taxon>Cytophagia</taxon>
        <taxon>Cytophagales</taxon>
        <taxon>Hymenobacteraceae</taxon>
        <taxon>Hymenobacter</taxon>
    </lineage>
</organism>
<evidence type="ECO:0000313" key="3">
    <source>
        <dbReference type="Proteomes" id="UP000228535"/>
    </source>
</evidence>
<proteinExistence type="predicted"/>
<evidence type="ECO:0000313" key="2">
    <source>
        <dbReference type="EMBL" id="PJJ52878.1"/>
    </source>
</evidence>
<evidence type="ECO:0000259" key="1">
    <source>
        <dbReference type="Pfam" id="PF07484"/>
    </source>
</evidence>
<name>A0A2M9B4L3_9BACT</name>
<gene>
    <name evidence="2" type="ORF">CLV45_3535</name>
</gene>
<keyword evidence="3" id="KW-1185">Reference proteome</keyword>
<protein>
    <submittedName>
        <fullName evidence="2">Microcystin-dependent protein</fullName>
    </submittedName>
</protein>
<feature type="domain" description="Phage tail collar" evidence="1">
    <location>
        <begin position="62"/>
        <end position="116"/>
    </location>
</feature>
<reference evidence="2 3" key="1">
    <citation type="submission" date="2017-11" db="EMBL/GenBank/DDBJ databases">
        <title>Genomic Encyclopedia of Archaeal and Bacterial Type Strains, Phase II (KMG-II): From Individual Species to Whole Genera.</title>
        <authorList>
            <person name="Goeker M."/>
        </authorList>
    </citation>
    <scope>NUCLEOTIDE SEQUENCE [LARGE SCALE GENOMIC DNA]</scope>
    <source>
        <strain evidence="2 3">DSM 11115</strain>
    </source>
</reference>
<accession>A0A2M9B4L3</accession>
<dbReference type="Pfam" id="PF07484">
    <property type="entry name" value="Collar"/>
    <property type="match status" value="1"/>
</dbReference>
<sequence length="225" mass="22905">MPTVSTADSSPSQPARRSLLKRLSGVVAGSFLAGPLQALLGRATPATAGTLTGGDGPFLAEIITLPFDNFVPKGYMRCDGQLLPLSQNTALFSLLGTTYGGDGKSTFALPNLNGRVAVGAGQGPGLSNYELGQAGGSATVALLDTELPAHQHTVALTYSTELGTLGSPENAYLASNGSGEPQYGTTGTGYMASGAVGTATPHNNRQPYLTLTYCIAVQGIFPPRG</sequence>
<dbReference type="InterPro" id="IPR037053">
    <property type="entry name" value="Phage_tail_collar_dom_sf"/>
</dbReference>
<dbReference type="AlphaFoldDB" id="A0A2M9B4L3"/>
<dbReference type="Proteomes" id="UP000228535">
    <property type="component" value="Unassembled WGS sequence"/>
</dbReference>
<comment type="caution">
    <text evidence="2">The sequence shown here is derived from an EMBL/GenBank/DDBJ whole genome shotgun (WGS) entry which is preliminary data.</text>
</comment>
<dbReference type="EMBL" id="PGFA01000003">
    <property type="protein sequence ID" value="PJJ52878.1"/>
    <property type="molecule type" value="Genomic_DNA"/>
</dbReference>
<dbReference type="InterPro" id="IPR011083">
    <property type="entry name" value="Phage_tail_collar_dom"/>
</dbReference>
<dbReference type="Gene3D" id="3.90.1340.10">
    <property type="entry name" value="Phage tail collar domain"/>
    <property type="match status" value="1"/>
</dbReference>